<gene>
    <name evidence="2" type="ORF">EAE97_003143</name>
</gene>
<evidence type="ECO:0000256" key="1">
    <source>
        <dbReference type="SAM" id="Phobius"/>
    </source>
</evidence>
<feature type="transmembrane region" description="Helical" evidence="1">
    <location>
        <begin position="30"/>
        <end position="50"/>
    </location>
</feature>
<comment type="caution">
    <text evidence="2">The sequence shown here is derived from an EMBL/GenBank/DDBJ whole genome shotgun (WGS) entry which is preliminary data.</text>
</comment>
<keyword evidence="1" id="KW-0472">Membrane</keyword>
<evidence type="ECO:0000313" key="2">
    <source>
        <dbReference type="EMBL" id="KAF7949634.1"/>
    </source>
</evidence>
<dbReference type="Proteomes" id="UP000710849">
    <property type="component" value="Unassembled WGS sequence"/>
</dbReference>
<evidence type="ECO:0000313" key="3">
    <source>
        <dbReference type="Proteomes" id="UP000710849"/>
    </source>
</evidence>
<accession>A0A9P5IW75</accession>
<dbReference type="RefSeq" id="XP_038735518.1">
    <property type="nucleotide sequence ID" value="XM_038873655.1"/>
</dbReference>
<name>A0A9P5IW75_9HELO</name>
<keyword evidence="1" id="KW-0812">Transmembrane</keyword>
<dbReference type="GeneID" id="62146732"/>
<organism evidence="2 3">
    <name type="scientific">Botrytis byssoidea</name>
    <dbReference type="NCBI Taxonomy" id="139641"/>
    <lineage>
        <taxon>Eukaryota</taxon>
        <taxon>Fungi</taxon>
        <taxon>Dikarya</taxon>
        <taxon>Ascomycota</taxon>
        <taxon>Pezizomycotina</taxon>
        <taxon>Leotiomycetes</taxon>
        <taxon>Helotiales</taxon>
        <taxon>Sclerotiniaceae</taxon>
        <taxon>Botrytis</taxon>
    </lineage>
</organism>
<keyword evidence="3" id="KW-1185">Reference proteome</keyword>
<reference evidence="2 3" key="1">
    <citation type="journal article" date="2020" name="Genome Biol. Evol.">
        <title>Comparative genomics of Sclerotiniaceae.</title>
        <authorList>
            <person name="Valero Jimenez C.A."/>
            <person name="Steentjes M."/>
            <person name="Scholten O.E."/>
            <person name="Van Kan J.A.L."/>
        </authorList>
    </citation>
    <scope>NUCLEOTIDE SEQUENCE [LARGE SCALE GENOMIC DNA]</scope>
    <source>
        <strain evidence="2 3">MUCL 94</strain>
    </source>
</reference>
<sequence length="108" mass="12126">MFVESTASMATRSEWARSFGFKGPTSAEVVARYVINLGMIIEYRLVGLMSRRDRRQAMIRVKTFASIFARLRPRDRLGLAVKIPYTAVLLPSDHATFITATCTHVNCG</sequence>
<keyword evidence="1" id="KW-1133">Transmembrane helix</keyword>
<dbReference type="EMBL" id="RCSW01000005">
    <property type="protein sequence ID" value="KAF7949634.1"/>
    <property type="molecule type" value="Genomic_DNA"/>
</dbReference>
<dbReference type="AlphaFoldDB" id="A0A9P5IW75"/>
<protein>
    <submittedName>
        <fullName evidence="2">Uncharacterized protein</fullName>
    </submittedName>
</protein>
<proteinExistence type="predicted"/>